<reference evidence="2" key="1">
    <citation type="journal article" date="2019" name="bioRxiv">
        <title>The Genome of the Zebra Mussel, Dreissena polymorpha: A Resource for Invasive Species Research.</title>
        <authorList>
            <person name="McCartney M.A."/>
            <person name="Auch B."/>
            <person name="Kono T."/>
            <person name="Mallez S."/>
            <person name="Zhang Y."/>
            <person name="Obille A."/>
            <person name="Becker A."/>
            <person name="Abrahante J.E."/>
            <person name="Garbe J."/>
            <person name="Badalamenti J.P."/>
            <person name="Herman A."/>
            <person name="Mangelson H."/>
            <person name="Liachko I."/>
            <person name="Sullivan S."/>
            <person name="Sone E.D."/>
            <person name="Koren S."/>
            <person name="Silverstein K.A.T."/>
            <person name="Beckman K.B."/>
            <person name="Gohl D.M."/>
        </authorList>
    </citation>
    <scope>NUCLEOTIDE SEQUENCE</scope>
    <source>
        <strain evidence="2">Duluth1</strain>
        <tissue evidence="2">Whole animal</tissue>
    </source>
</reference>
<evidence type="ECO:0000313" key="3">
    <source>
        <dbReference type="Proteomes" id="UP000828390"/>
    </source>
</evidence>
<reference evidence="2" key="2">
    <citation type="submission" date="2020-11" db="EMBL/GenBank/DDBJ databases">
        <authorList>
            <person name="McCartney M.A."/>
            <person name="Auch B."/>
            <person name="Kono T."/>
            <person name="Mallez S."/>
            <person name="Becker A."/>
            <person name="Gohl D.M."/>
            <person name="Silverstein K.A.T."/>
            <person name="Koren S."/>
            <person name="Bechman K.B."/>
            <person name="Herman A."/>
            <person name="Abrahante J.E."/>
            <person name="Garbe J."/>
        </authorList>
    </citation>
    <scope>NUCLEOTIDE SEQUENCE</scope>
    <source>
        <strain evidence="2">Duluth1</strain>
        <tissue evidence="2">Whole animal</tissue>
    </source>
</reference>
<evidence type="ECO:0000313" key="2">
    <source>
        <dbReference type="EMBL" id="KAH3842082.1"/>
    </source>
</evidence>
<feature type="compositionally biased region" description="Basic residues" evidence="1">
    <location>
        <begin position="56"/>
        <end position="66"/>
    </location>
</feature>
<comment type="caution">
    <text evidence="2">The sequence shown here is derived from an EMBL/GenBank/DDBJ whole genome shotgun (WGS) entry which is preliminary data.</text>
</comment>
<proteinExistence type="predicted"/>
<keyword evidence="3" id="KW-1185">Reference proteome</keyword>
<feature type="compositionally biased region" description="Basic residues" evidence="1">
    <location>
        <begin position="12"/>
        <end position="22"/>
    </location>
</feature>
<dbReference type="Proteomes" id="UP000828390">
    <property type="component" value="Unassembled WGS sequence"/>
</dbReference>
<accession>A0A9D4KMP5</accession>
<feature type="compositionally biased region" description="Basic and acidic residues" evidence="1">
    <location>
        <begin position="100"/>
        <end position="113"/>
    </location>
</feature>
<name>A0A9D4KMP5_DREPO</name>
<organism evidence="2 3">
    <name type="scientific">Dreissena polymorpha</name>
    <name type="common">Zebra mussel</name>
    <name type="synonym">Mytilus polymorpha</name>
    <dbReference type="NCBI Taxonomy" id="45954"/>
    <lineage>
        <taxon>Eukaryota</taxon>
        <taxon>Metazoa</taxon>
        <taxon>Spiralia</taxon>
        <taxon>Lophotrochozoa</taxon>
        <taxon>Mollusca</taxon>
        <taxon>Bivalvia</taxon>
        <taxon>Autobranchia</taxon>
        <taxon>Heteroconchia</taxon>
        <taxon>Euheterodonta</taxon>
        <taxon>Imparidentia</taxon>
        <taxon>Neoheterodontei</taxon>
        <taxon>Myida</taxon>
        <taxon>Dreissenoidea</taxon>
        <taxon>Dreissenidae</taxon>
        <taxon>Dreissena</taxon>
    </lineage>
</organism>
<feature type="compositionally biased region" description="Polar residues" evidence="1">
    <location>
        <begin position="45"/>
        <end position="54"/>
    </location>
</feature>
<feature type="compositionally biased region" description="Low complexity" evidence="1">
    <location>
        <begin position="32"/>
        <end position="44"/>
    </location>
</feature>
<sequence>MFSERYLSSVTKQKKEKYKVRVKPAVPTFTMSSESGDESLSNSEGTEATSTTRQPGVKKHQHKPKTKSGSGGTSSDDDRSNDNGFVHPKAIIRKKTKKPPNNDEGDRNVDKNVVKISKAAILSDLMSSSDDDSDGSPCITLSLVDTSEGSLSNSGFKTPLVPLPVSKFLTPASVKRSKGSVNTPFSAKSGQTCTHSFLKSLSITTPEENRDPEAQRCLFV</sequence>
<feature type="region of interest" description="Disordered" evidence="1">
    <location>
        <begin position="1"/>
        <end position="114"/>
    </location>
</feature>
<gene>
    <name evidence="2" type="ORF">DPMN_115570</name>
</gene>
<dbReference type="EMBL" id="JAIWYP010000004">
    <property type="protein sequence ID" value="KAH3842082.1"/>
    <property type="molecule type" value="Genomic_DNA"/>
</dbReference>
<protein>
    <submittedName>
        <fullName evidence="2">Uncharacterized protein</fullName>
    </submittedName>
</protein>
<dbReference type="AlphaFoldDB" id="A0A9D4KMP5"/>
<evidence type="ECO:0000256" key="1">
    <source>
        <dbReference type="SAM" id="MobiDB-lite"/>
    </source>
</evidence>